<gene>
    <name evidence="1" type="ORF">CPB83DRAFT_202113</name>
</gene>
<name>A0A9P6E332_9AGAR</name>
<evidence type="ECO:0000313" key="2">
    <source>
        <dbReference type="Proteomes" id="UP000807306"/>
    </source>
</evidence>
<keyword evidence="2" id="KW-1185">Reference proteome</keyword>
<sequence length="154" mass="16642">MGYASLRVNDLDFEALVDMRWRHQTKQAMSGARKQSTAPQKLKLWYQVFQEFHFALRSAQDDAAVGTGAEKGMRWRVPAAGGCEGVVGGVQANDPEAGNAANAAVTAANVAKRRLTVGDSVHQSRCSQFGGAFDSSSINLPAHSSSRLWIHHSD</sequence>
<dbReference type="EMBL" id="MU158016">
    <property type="protein sequence ID" value="KAF9521607.1"/>
    <property type="molecule type" value="Genomic_DNA"/>
</dbReference>
<evidence type="ECO:0000313" key="1">
    <source>
        <dbReference type="EMBL" id="KAF9521607.1"/>
    </source>
</evidence>
<dbReference type="Proteomes" id="UP000807306">
    <property type="component" value="Unassembled WGS sequence"/>
</dbReference>
<proteinExistence type="predicted"/>
<reference evidence="1" key="1">
    <citation type="submission" date="2020-11" db="EMBL/GenBank/DDBJ databases">
        <authorList>
            <consortium name="DOE Joint Genome Institute"/>
            <person name="Ahrendt S."/>
            <person name="Riley R."/>
            <person name="Andreopoulos W."/>
            <person name="Labutti K."/>
            <person name="Pangilinan J."/>
            <person name="Ruiz-Duenas F.J."/>
            <person name="Barrasa J.M."/>
            <person name="Sanchez-Garcia M."/>
            <person name="Camarero S."/>
            <person name="Miyauchi S."/>
            <person name="Serrano A."/>
            <person name="Linde D."/>
            <person name="Babiker R."/>
            <person name="Drula E."/>
            <person name="Ayuso-Fernandez I."/>
            <person name="Pacheco R."/>
            <person name="Padilla G."/>
            <person name="Ferreira P."/>
            <person name="Barriuso J."/>
            <person name="Kellner H."/>
            <person name="Castanera R."/>
            <person name="Alfaro M."/>
            <person name="Ramirez L."/>
            <person name="Pisabarro A.G."/>
            <person name="Kuo A."/>
            <person name="Tritt A."/>
            <person name="Lipzen A."/>
            <person name="He G."/>
            <person name="Yan M."/>
            <person name="Ng V."/>
            <person name="Cullen D."/>
            <person name="Martin F."/>
            <person name="Rosso M.-N."/>
            <person name="Henrissat B."/>
            <person name="Hibbett D."/>
            <person name="Martinez A.T."/>
            <person name="Grigoriev I.V."/>
        </authorList>
    </citation>
    <scope>NUCLEOTIDE SEQUENCE</scope>
    <source>
        <strain evidence="1">CBS 506.95</strain>
    </source>
</reference>
<dbReference type="OrthoDB" id="3111183at2759"/>
<accession>A0A9P6E332</accession>
<organism evidence="1 2">
    <name type="scientific">Crepidotus variabilis</name>
    <dbReference type="NCBI Taxonomy" id="179855"/>
    <lineage>
        <taxon>Eukaryota</taxon>
        <taxon>Fungi</taxon>
        <taxon>Dikarya</taxon>
        <taxon>Basidiomycota</taxon>
        <taxon>Agaricomycotina</taxon>
        <taxon>Agaricomycetes</taxon>
        <taxon>Agaricomycetidae</taxon>
        <taxon>Agaricales</taxon>
        <taxon>Agaricineae</taxon>
        <taxon>Crepidotaceae</taxon>
        <taxon>Crepidotus</taxon>
    </lineage>
</organism>
<protein>
    <submittedName>
        <fullName evidence="1">Uncharacterized protein</fullName>
    </submittedName>
</protein>
<dbReference type="AlphaFoldDB" id="A0A9P6E332"/>
<comment type="caution">
    <text evidence="1">The sequence shown here is derived from an EMBL/GenBank/DDBJ whole genome shotgun (WGS) entry which is preliminary data.</text>
</comment>